<dbReference type="PANTHER" id="PTHR11346">
    <property type="entry name" value="GALECTIN"/>
    <property type="match status" value="1"/>
</dbReference>
<dbReference type="CDD" id="cd00070">
    <property type="entry name" value="GLECT"/>
    <property type="match status" value="1"/>
</dbReference>
<evidence type="ECO:0000256" key="1">
    <source>
        <dbReference type="ARBA" id="ARBA00022734"/>
    </source>
</evidence>
<dbReference type="FunFam" id="2.60.120.200:FF:000276">
    <property type="entry name" value="Galectin"/>
    <property type="match status" value="1"/>
</dbReference>
<dbReference type="Pfam" id="PF00337">
    <property type="entry name" value="Gal-bind_lectin"/>
    <property type="match status" value="2"/>
</dbReference>
<name>A0ABD6E6V4_9BILA</name>
<sequence>RIRAHDDHFETSIDQKKVHDYKYRLPLDSIRFLEVQGDCTLSGVHWGGQYFQLPFECGFPKGNFASGERLYLSGTPKDNFSFNLLSRNGDILFHFNPRFNEKKIVRNSCKNGMWENEEREGAFPFKKNIGFDLVFHNQPYAMQIYFDGQRILTFAHRCSDPKRDYVAVRVEGNLEIVALEFDTSHK</sequence>
<protein>
    <recommendedName>
        <fullName evidence="2">Galectin</fullName>
    </recommendedName>
</protein>
<reference evidence="4 5" key="1">
    <citation type="submission" date="2024-08" db="EMBL/GenBank/DDBJ databases">
        <title>Gnathostoma spinigerum genome.</title>
        <authorList>
            <person name="Gonzalez-Bertolin B."/>
            <person name="Monzon S."/>
            <person name="Zaballos A."/>
            <person name="Jimenez P."/>
            <person name="Dekumyoy P."/>
            <person name="Varona S."/>
            <person name="Cuesta I."/>
            <person name="Sumanam S."/>
            <person name="Adisakwattana P."/>
            <person name="Gasser R.B."/>
            <person name="Hernandez-Gonzalez A."/>
            <person name="Young N.D."/>
            <person name="Perteguer M.J."/>
        </authorList>
    </citation>
    <scope>NUCLEOTIDE SEQUENCE [LARGE SCALE GENOMIC DNA]</scope>
    <source>
        <strain evidence="4">AL3</strain>
        <tissue evidence="4">Liver</tissue>
    </source>
</reference>
<dbReference type="PANTHER" id="PTHR11346:SF116">
    <property type="entry name" value="GALECTIN"/>
    <property type="match status" value="1"/>
</dbReference>
<dbReference type="AlphaFoldDB" id="A0ABD6E6V4"/>
<dbReference type="InterPro" id="IPR044156">
    <property type="entry name" value="Galectin-like"/>
</dbReference>
<dbReference type="InterPro" id="IPR001079">
    <property type="entry name" value="Galectin_CRD"/>
</dbReference>
<gene>
    <name evidence="4" type="ORF">AB6A40_000593</name>
</gene>
<dbReference type="GO" id="GO:0030246">
    <property type="term" value="F:carbohydrate binding"/>
    <property type="evidence" value="ECO:0007669"/>
    <property type="project" value="UniProtKB-UniRule"/>
</dbReference>
<dbReference type="SMART" id="SM00908">
    <property type="entry name" value="Gal-bind_lectin"/>
    <property type="match status" value="1"/>
</dbReference>
<organism evidence="4 5">
    <name type="scientific">Gnathostoma spinigerum</name>
    <dbReference type="NCBI Taxonomy" id="75299"/>
    <lineage>
        <taxon>Eukaryota</taxon>
        <taxon>Metazoa</taxon>
        <taxon>Ecdysozoa</taxon>
        <taxon>Nematoda</taxon>
        <taxon>Chromadorea</taxon>
        <taxon>Rhabditida</taxon>
        <taxon>Spirurina</taxon>
        <taxon>Gnathostomatomorpha</taxon>
        <taxon>Gnathostomatoidea</taxon>
        <taxon>Gnathostomatidae</taxon>
        <taxon>Gnathostoma</taxon>
    </lineage>
</organism>
<feature type="domain" description="Galectin" evidence="3">
    <location>
        <begin position="56"/>
        <end position="182"/>
    </location>
</feature>
<dbReference type="SMART" id="SM00276">
    <property type="entry name" value="GLECT"/>
    <property type="match status" value="1"/>
</dbReference>
<evidence type="ECO:0000313" key="4">
    <source>
        <dbReference type="EMBL" id="MFH4973884.1"/>
    </source>
</evidence>
<dbReference type="Proteomes" id="UP001608902">
    <property type="component" value="Unassembled WGS sequence"/>
</dbReference>
<dbReference type="Gene3D" id="2.60.120.200">
    <property type="match status" value="2"/>
</dbReference>
<keyword evidence="5" id="KW-1185">Reference proteome</keyword>
<evidence type="ECO:0000313" key="5">
    <source>
        <dbReference type="Proteomes" id="UP001608902"/>
    </source>
</evidence>
<evidence type="ECO:0000259" key="3">
    <source>
        <dbReference type="PROSITE" id="PS51304"/>
    </source>
</evidence>
<keyword evidence="1 2" id="KW-0430">Lectin</keyword>
<accession>A0ABD6E6V4</accession>
<dbReference type="InterPro" id="IPR013320">
    <property type="entry name" value="ConA-like_dom_sf"/>
</dbReference>
<comment type="caution">
    <text evidence="4">The sequence shown here is derived from an EMBL/GenBank/DDBJ whole genome shotgun (WGS) entry which is preliminary data.</text>
</comment>
<proteinExistence type="predicted"/>
<dbReference type="SUPFAM" id="SSF49899">
    <property type="entry name" value="Concanavalin A-like lectins/glucanases"/>
    <property type="match status" value="2"/>
</dbReference>
<evidence type="ECO:0000256" key="2">
    <source>
        <dbReference type="RuleBase" id="RU102079"/>
    </source>
</evidence>
<feature type="domain" description="Galectin" evidence="3">
    <location>
        <begin position="1"/>
        <end position="47"/>
    </location>
</feature>
<dbReference type="PROSITE" id="PS51304">
    <property type="entry name" value="GALECTIN"/>
    <property type="match status" value="2"/>
</dbReference>
<dbReference type="EMBL" id="JBGFUD010000173">
    <property type="protein sequence ID" value="MFH4973884.1"/>
    <property type="molecule type" value="Genomic_DNA"/>
</dbReference>
<feature type="non-terminal residue" evidence="4">
    <location>
        <position position="1"/>
    </location>
</feature>